<keyword evidence="3" id="KW-1185">Reference proteome</keyword>
<name>A0ABU8S2W4_9SPHN</name>
<gene>
    <name evidence="2" type="ORF">WG900_00015</name>
</gene>
<dbReference type="NCBIfam" id="TIGR02001">
    <property type="entry name" value="gcw_chp"/>
    <property type="match status" value="1"/>
</dbReference>
<organism evidence="2 3">
    <name type="scientific">Novosphingobium aquae</name>
    <dbReference type="NCBI Taxonomy" id="3133435"/>
    <lineage>
        <taxon>Bacteria</taxon>
        <taxon>Pseudomonadati</taxon>
        <taxon>Pseudomonadota</taxon>
        <taxon>Alphaproteobacteria</taxon>
        <taxon>Sphingomonadales</taxon>
        <taxon>Sphingomonadaceae</taxon>
        <taxon>Novosphingobium</taxon>
    </lineage>
</organism>
<keyword evidence="1" id="KW-0732">Signal</keyword>
<proteinExistence type="predicted"/>
<protein>
    <submittedName>
        <fullName evidence="2">TorF family putative porin</fullName>
    </submittedName>
</protein>
<dbReference type="Proteomes" id="UP001379235">
    <property type="component" value="Unassembled WGS sequence"/>
</dbReference>
<accession>A0ABU8S2W4</accession>
<dbReference type="RefSeq" id="WP_339963831.1">
    <property type="nucleotide sequence ID" value="NZ_JBBHJY010000001.1"/>
</dbReference>
<sequence>MLTSIRGVLAATALTGALIAATPAFADETDPPKDVTITGNVAFVTDYRFRGLSLSGGDMAVQGGINVNHSSGFYVGVWGSNLEQDALDIYGNSEIDVFGGWTGEVTPGLTADVGLLMYVYPSGSFGKGNVLEPYASLSTTMGPVSAKVGMAYAWKQDSLGGDDNLYVYTDLGVAIPETPLSLSAHVGYTSGALSPNLLTAKSTDGGFDYSVGATASVTKNLSVGVSYVGVDGNSINSFSNDAVVGTVKLSF</sequence>
<dbReference type="Pfam" id="PF09694">
    <property type="entry name" value="Gcw_chp"/>
    <property type="match status" value="1"/>
</dbReference>
<reference evidence="2 3" key="1">
    <citation type="submission" date="2024-03" db="EMBL/GenBank/DDBJ databases">
        <authorList>
            <person name="Jo J.-H."/>
        </authorList>
    </citation>
    <scope>NUCLEOTIDE SEQUENCE [LARGE SCALE GENOMIC DNA]</scope>
    <source>
        <strain evidence="2 3">AS3R-12</strain>
    </source>
</reference>
<comment type="caution">
    <text evidence="2">The sequence shown here is derived from an EMBL/GenBank/DDBJ whole genome shotgun (WGS) entry which is preliminary data.</text>
</comment>
<dbReference type="InterPro" id="IPR010239">
    <property type="entry name" value="CHP02001"/>
</dbReference>
<dbReference type="EMBL" id="JBBHJY010000001">
    <property type="protein sequence ID" value="MEJ6008292.1"/>
    <property type="molecule type" value="Genomic_DNA"/>
</dbReference>
<evidence type="ECO:0000313" key="2">
    <source>
        <dbReference type="EMBL" id="MEJ6008292.1"/>
    </source>
</evidence>
<feature type="chain" id="PRO_5046316904" evidence="1">
    <location>
        <begin position="27"/>
        <end position="251"/>
    </location>
</feature>
<feature type="signal peptide" evidence="1">
    <location>
        <begin position="1"/>
        <end position="26"/>
    </location>
</feature>
<evidence type="ECO:0000256" key="1">
    <source>
        <dbReference type="SAM" id="SignalP"/>
    </source>
</evidence>
<evidence type="ECO:0000313" key="3">
    <source>
        <dbReference type="Proteomes" id="UP001379235"/>
    </source>
</evidence>